<dbReference type="EMBL" id="FR824060">
    <property type="protein sequence ID" value="CCA15791.1"/>
    <property type="molecule type" value="Genomic_DNA"/>
</dbReference>
<sequence>MSTVLKELNQTRQQLISHPVIRSTLAANPPSAARELITQLQHQNGIPASSSTMYRAKETVATEMFSEDRTTVKLLPSYLKEFQRLNPGTFTALECYKTGHFRRAIMVMNPKWFLKGQGVYGVDAAHMKHRRYNGIKIILVGRDGNFSNRVAAVAIDPVEISTTTLGSLGV</sequence>
<protein>
    <submittedName>
        <fullName evidence="1">AlNc14C15G1694 protein</fullName>
    </submittedName>
</protein>
<reference evidence="1" key="1">
    <citation type="journal article" date="2011" name="PLoS Biol.">
        <title>Gene gain and loss during evolution of obligate parasitism in the white rust pathogen of Arabidopsis thaliana.</title>
        <authorList>
            <person name="Kemen E."/>
            <person name="Gardiner A."/>
            <person name="Schultz-Larsen T."/>
            <person name="Kemen A.C."/>
            <person name="Balmuth A.L."/>
            <person name="Robert-Seilaniantz A."/>
            <person name="Bailey K."/>
            <person name="Holub E."/>
            <person name="Studholme D.J."/>
            <person name="Maclean D."/>
            <person name="Jones J.D."/>
        </authorList>
    </citation>
    <scope>NUCLEOTIDE SEQUENCE</scope>
</reference>
<name>F0W3Z5_9STRA</name>
<accession>F0W3Z5</accession>
<evidence type="ECO:0000313" key="1">
    <source>
        <dbReference type="EMBL" id="CCA15791.1"/>
    </source>
</evidence>
<gene>
    <name evidence="1" type="primary">AlNc14C15G1694</name>
    <name evidence="1" type="ORF">ALNC14_019340</name>
</gene>
<proteinExistence type="predicted"/>
<reference evidence="1" key="2">
    <citation type="submission" date="2011-02" db="EMBL/GenBank/DDBJ databases">
        <authorList>
            <person name="MacLean D."/>
        </authorList>
    </citation>
    <scope>NUCLEOTIDE SEQUENCE</scope>
</reference>
<dbReference type="HOGENOM" id="CLU_1573497_0_0_1"/>
<dbReference type="AlphaFoldDB" id="F0W3Z5"/>
<organism evidence="1">
    <name type="scientific">Albugo laibachii Nc14</name>
    <dbReference type="NCBI Taxonomy" id="890382"/>
    <lineage>
        <taxon>Eukaryota</taxon>
        <taxon>Sar</taxon>
        <taxon>Stramenopiles</taxon>
        <taxon>Oomycota</taxon>
        <taxon>Peronosporomycetes</taxon>
        <taxon>Albuginales</taxon>
        <taxon>Albuginaceae</taxon>
        <taxon>Albugo</taxon>
    </lineage>
</organism>